<dbReference type="InterPro" id="IPR012944">
    <property type="entry name" value="SusD_RagB_dom"/>
</dbReference>
<keyword evidence="5" id="KW-0998">Cell outer membrane</keyword>
<evidence type="ECO:0000313" key="10">
    <source>
        <dbReference type="Proteomes" id="UP000185728"/>
    </source>
</evidence>
<dbReference type="Gene3D" id="1.25.40.390">
    <property type="match status" value="1"/>
</dbReference>
<evidence type="ECO:0000256" key="3">
    <source>
        <dbReference type="ARBA" id="ARBA00022729"/>
    </source>
</evidence>
<dbReference type="CDD" id="cd08977">
    <property type="entry name" value="SusD"/>
    <property type="match status" value="1"/>
</dbReference>
<reference evidence="9 10" key="1">
    <citation type="submission" date="2017-01" db="EMBL/GenBank/DDBJ databases">
        <authorList>
            <person name="Varghese N."/>
            <person name="Submissions S."/>
        </authorList>
    </citation>
    <scope>NUCLEOTIDE SEQUENCE [LARGE SCALE GENOMIC DNA]</scope>
    <source>
        <strain evidence="9 10">DSM 2061</strain>
    </source>
</reference>
<name>A0ABY1KR61_9FLAO</name>
<keyword evidence="10" id="KW-1185">Reference proteome</keyword>
<keyword evidence="4 6" id="KW-0472">Membrane</keyword>
<evidence type="ECO:0000313" key="9">
    <source>
        <dbReference type="EMBL" id="SIS67487.1"/>
    </source>
</evidence>
<keyword evidence="3" id="KW-0732">Signal</keyword>
<evidence type="ECO:0000256" key="5">
    <source>
        <dbReference type="ARBA" id="ARBA00023237"/>
    </source>
</evidence>
<protein>
    <submittedName>
        <fullName evidence="9">SusD family protein</fullName>
    </submittedName>
</protein>
<evidence type="ECO:0000256" key="6">
    <source>
        <dbReference type="SAM" id="Phobius"/>
    </source>
</evidence>
<dbReference type="PROSITE" id="PS51257">
    <property type="entry name" value="PROKAR_LIPOPROTEIN"/>
    <property type="match status" value="1"/>
</dbReference>
<evidence type="ECO:0000259" key="8">
    <source>
        <dbReference type="Pfam" id="PF14322"/>
    </source>
</evidence>
<dbReference type="InterPro" id="IPR033985">
    <property type="entry name" value="SusD-like_N"/>
</dbReference>
<evidence type="ECO:0000256" key="2">
    <source>
        <dbReference type="ARBA" id="ARBA00006275"/>
    </source>
</evidence>
<comment type="subcellular location">
    <subcellularLocation>
        <location evidence="1">Cell outer membrane</location>
    </subcellularLocation>
</comment>
<dbReference type="EMBL" id="FTOB01000003">
    <property type="protein sequence ID" value="SIS67487.1"/>
    <property type="molecule type" value="Genomic_DNA"/>
</dbReference>
<feature type="domain" description="SusD-like N-terminal" evidence="8">
    <location>
        <begin position="38"/>
        <end position="230"/>
    </location>
</feature>
<dbReference type="SUPFAM" id="SSF48452">
    <property type="entry name" value="TPR-like"/>
    <property type="match status" value="1"/>
</dbReference>
<dbReference type="InterPro" id="IPR011990">
    <property type="entry name" value="TPR-like_helical_dom_sf"/>
</dbReference>
<comment type="caution">
    <text evidence="9">The sequence shown here is derived from an EMBL/GenBank/DDBJ whole genome shotgun (WGS) entry which is preliminary data.</text>
</comment>
<organism evidence="9 10">
    <name type="scientific">Zobellia uliginosa</name>
    <dbReference type="NCBI Taxonomy" id="143224"/>
    <lineage>
        <taxon>Bacteria</taxon>
        <taxon>Pseudomonadati</taxon>
        <taxon>Bacteroidota</taxon>
        <taxon>Flavobacteriia</taxon>
        <taxon>Flavobacteriales</taxon>
        <taxon>Flavobacteriaceae</taxon>
        <taxon>Zobellia</taxon>
    </lineage>
</organism>
<feature type="transmembrane region" description="Helical" evidence="6">
    <location>
        <begin position="7"/>
        <end position="26"/>
    </location>
</feature>
<dbReference type="Proteomes" id="UP000185728">
    <property type="component" value="Unassembled WGS sequence"/>
</dbReference>
<sequence length="504" mass="56374">MYTKNKLIKYLSSGIGMVSVVFALSLQSCANLEEHPSDSQLAPGQFSSLEDFDLAVTGVYGKLRTAAQWTTFNVFGWAGDDITTHKALNKAPFREYDQMNVSGDNPRSLSNWNDVYSMIRAVNAVIESAEGLNVTDQERYNRLLGEAHFLRGTLFLHMSRIHGRIPLPLTSAPDFEIGLATQEEVYQQVESDLLLAESLLPNMYPGLEIPEGAARPNKGSAQAILSRLYMNWAGFPLKDSSKYTDAANVAKKVIDNHSSYGFELLNDLNDLWKVANRFNKESVWTIVYSNAAGLGNRKYGILGYPADVEGGWSETFAEVRFFEDFPEGPRKEATYRTDLDWKNFTDQVQPVFTKVAGPLGDLPSQWSTDRNDFYMRYAEVLLNYAEASGRSGNATADAWEALNMIRRRAAGKPFDSPDPSVDVTSGDLAELAFTERKWEFAGEYLRYNDLVRMERVEEALKNEARTPLDSNIPIANPVLGSLSPDNYYAPIPQIEIDLNPNLAN</sequence>
<evidence type="ECO:0000256" key="4">
    <source>
        <dbReference type="ARBA" id="ARBA00023136"/>
    </source>
</evidence>
<keyword evidence="6" id="KW-1133">Transmembrane helix</keyword>
<dbReference type="Pfam" id="PF07980">
    <property type="entry name" value="SusD_RagB"/>
    <property type="match status" value="1"/>
</dbReference>
<comment type="similarity">
    <text evidence="2">Belongs to the SusD family.</text>
</comment>
<dbReference type="RefSeq" id="WP_076455084.1">
    <property type="nucleotide sequence ID" value="NZ_FTOB01000003.1"/>
</dbReference>
<gene>
    <name evidence="9" type="ORF">SAMN05421766_103296</name>
</gene>
<dbReference type="Pfam" id="PF14322">
    <property type="entry name" value="SusD-like_3"/>
    <property type="match status" value="1"/>
</dbReference>
<evidence type="ECO:0000256" key="1">
    <source>
        <dbReference type="ARBA" id="ARBA00004442"/>
    </source>
</evidence>
<keyword evidence="6" id="KW-0812">Transmembrane</keyword>
<proteinExistence type="inferred from homology"/>
<accession>A0ABY1KR61</accession>
<feature type="domain" description="RagB/SusD" evidence="7">
    <location>
        <begin position="367"/>
        <end position="502"/>
    </location>
</feature>
<evidence type="ECO:0000259" key="7">
    <source>
        <dbReference type="Pfam" id="PF07980"/>
    </source>
</evidence>